<dbReference type="RefSeq" id="XP_049182803.1">
    <property type="nucleotide sequence ID" value="XM_049322585.1"/>
</dbReference>
<dbReference type="GO" id="GO:0005737">
    <property type="term" value="C:cytoplasm"/>
    <property type="evidence" value="ECO:0007669"/>
    <property type="project" value="TreeGrafter"/>
</dbReference>
<evidence type="ECO:0000256" key="4">
    <source>
        <dbReference type="ARBA" id="ARBA00022801"/>
    </source>
</evidence>
<dbReference type="GO" id="GO:0046872">
    <property type="term" value="F:metal ion binding"/>
    <property type="evidence" value="ECO:0007669"/>
    <property type="project" value="UniProtKB-KW"/>
</dbReference>
<dbReference type="GeneID" id="73377763"/>
<dbReference type="EMBL" id="JAHUZD010000018">
    <property type="protein sequence ID" value="KAI3407058.2"/>
    <property type="molecule type" value="Genomic_DNA"/>
</dbReference>
<feature type="domain" description="Nudix hydrolase" evidence="6">
    <location>
        <begin position="1"/>
        <end position="161"/>
    </location>
</feature>
<dbReference type="PANTHER" id="PTHR43758:SF2">
    <property type="entry name" value="OXIDIZED PURINE NUCLEOSIDE TRIPHOSPHATE HYDROLASE"/>
    <property type="match status" value="1"/>
</dbReference>
<gene>
    <name evidence="7" type="ORF">KGF56_000146</name>
</gene>
<keyword evidence="8" id="KW-1185">Reference proteome</keyword>
<sequence>MTIAVSYTLGFVRCKENNKVLLLNREKAPWMGKWNGIGGKIEPNETSMESMRREAIEETGLDLPNFKSRGILTWEIHVTKDKPRVFKDTNENKTHMPITEGLYLFTADITIEQYENYNTPIIYNDEGILDWKDIAWITHEYNYGIVDNVRFIFKYLFQANENDLFTVKYNDTELVNAEYLQGKNPLSCEK</sequence>
<keyword evidence="3" id="KW-0479">Metal-binding</keyword>
<dbReference type="PANTHER" id="PTHR43758">
    <property type="entry name" value="7,8-DIHYDRO-8-OXOGUANINE TRIPHOSPHATASE"/>
    <property type="match status" value="1"/>
</dbReference>
<proteinExistence type="inferred from homology"/>
<dbReference type="Pfam" id="PF00293">
    <property type="entry name" value="NUDIX"/>
    <property type="match status" value="1"/>
</dbReference>
<comment type="similarity">
    <text evidence="2">Belongs to the Nudix hydrolase family.</text>
</comment>
<dbReference type="InterPro" id="IPR015797">
    <property type="entry name" value="NUDIX_hydrolase-like_dom_sf"/>
</dbReference>
<dbReference type="AlphaFoldDB" id="A0AAI9X0A5"/>
<evidence type="ECO:0000313" key="7">
    <source>
        <dbReference type="EMBL" id="KAI3407058.2"/>
    </source>
</evidence>
<dbReference type="Gene3D" id="3.90.79.10">
    <property type="entry name" value="Nucleoside Triphosphate Pyrophosphohydrolase"/>
    <property type="match status" value="1"/>
</dbReference>
<evidence type="ECO:0000313" key="8">
    <source>
        <dbReference type="Proteomes" id="UP001202479"/>
    </source>
</evidence>
<evidence type="ECO:0000256" key="5">
    <source>
        <dbReference type="ARBA" id="ARBA00022842"/>
    </source>
</evidence>
<dbReference type="InterPro" id="IPR000086">
    <property type="entry name" value="NUDIX_hydrolase_dom"/>
</dbReference>
<accession>A0AAI9X0A5</accession>
<dbReference type="PROSITE" id="PS51462">
    <property type="entry name" value="NUDIX"/>
    <property type="match status" value="1"/>
</dbReference>
<evidence type="ECO:0000256" key="3">
    <source>
        <dbReference type="ARBA" id="ARBA00022723"/>
    </source>
</evidence>
<comment type="caution">
    <text evidence="7">The sequence shown here is derived from an EMBL/GenBank/DDBJ whole genome shotgun (WGS) entry which is preliminary data.</text>
</comment>
<keyword evidence="4" id="KW-0378">Hydrolase</keyword>
<reference evidence="7" key="1">
    <citation type="journal article" date="2022" name="DNA Res.">
        <title>Genome analysis of five recently described species of the CUG-Ser clade uncovers Candida theae as a new hybrid lineage with pathogenic potential in the Candida parapsilosis species complex.</title>
        <authorList>
            <person name="Mixao V."/>
            <person name="Del Olmo V."/>
            <person name="Hegedusova E."/>
            <person name="Saus E."/>
            <person name="Pryszcz L."/>
            <person name="Cillingova A."/>
            <person name="Nosek J."/>
            <person name="Gabaldon T."/>
        </authorList>
    </citation>
    <scope>NUCLEOTIDE SEQUENCE</scope>
    <source>
        <strain evidence="7">CBS 10844</strain>
    </source>
</reference>
<evidence type="ECO:0000256" key="2">
    <source>
        <dbReference type="ARBA" id="ARBA00005582"/>
    </source>
</evidence>
<dbReference type="Proteomes" id="UP001202479">
    <property type="component" value="Unassembled WGS sequence"/>
</dbReference>
<organism evidence="7 8">
    <name type="scientific">Candida oxycetoniae</name>
    <dbReference type="NCBI Taxonomy" id="497107"/>
    <lineage>
        <taxon>Eukaryota</taxon>
        <taxon>Fungi</taxon>
        <taxon>Dikarya</taxon>
        <taxon>Ascomycota</taxon>
        <taxon>Saccharomycotina</taxon>
        <taxon>Pichiomycetes</taxon>
        <taxon>Debaryomycetaceae</taxon>
        <taxon>Candida/Lodderomyces clade</taxon>
        <taxon>Candida</taxon>
    </lineage>
</organism>
<name>A0AAI9X0A5_9ASCO</name>
<evidence type="ECO:0000256" key="1">
    <source>
        <dbReference type="ARBA" id="ARBA00001946"/>
    </source>
</evidence>
<evidence type="ECO:0000259" key="6">
    <source>
        <dbReference type="PROSITE" id="PS51462"/>
    </source>
</evidence>
<dbReference type="CDD" id="cd18886">
    <property type="entry name" value="NUDIX_MutT_Nudt1"/>
    <property type="match status" value="1"/>
</dbReference>
<dbReference type="GO" id="GO:0016818">
    <property type="term" value="F:hydrolase activity, acting on acid anhydrides, in phosphorus-containing anhydrides"/>
    <property type="evidence" value="ECO:0007669"/>
    <property type="project" value="TreeGrafter"/>
</dbReference>
<protein>
    <recommendedName>
        <fullName evidence="6">Nudix hydrolase domain-containing protein</fullName>
    </recommendedName>
</protein>
<keyword evidence="5" id="KW-0460">Magnesium</keyword>
<comment type="cofactor">
    <cofactor evidence="1">
        <name>Mg(2+)</name>
        <dbReference type="ChEBI" id="CHEBI:18420"/>
    </cofactor>
</comment>
<dbReference type="SUPFAM" id="SSF55811">
    <property type="entry name" value="Nudix"/>
    <property type="match status" value="1"/>
</dbReference>